<dbReference type="SUPFAM" id="SSF103473">
    <property type="entry name" value="MFS general substrate transporter"/>
    <property type="match status" value="1"/>
</dbReference>
<evidence type="ECO:0000313" key="4">
    <source>
        <dbReference type="Proteomes" id="UP000051861"/>
    </source>
</evidence>
<comment type="caution">
    <text evidence="3">The sequence shown here is derived from an EMBL/GenBank/DDBJ whole genome shotgun (WGS) entry which is preliminary data.</text>
</comment>
<sequence length="785" mass="88387">MSLKEEKRKIKLSPLIAFLVFLSGFCSLTYQVIWERTLKYSFGGDVISASIIVSVFLLGLGLGGFLFRKVKERALFFLACVELFIGLFGMWSYEIILQINNFLISANLKLGLGQAGETLSVFSGTFIFLLLPTILMGGTLPLMFESFVPKIERNTKFIGFVYGINTLGACAGALLPTLVFGTLGLPRTLKITSLLSIFISVVLFVIVLKREKPEKKRFRQEKIKEVFSWNIQNVFIVSFAFMSGFIALALEILFIRFIGIMHGSTSYSFPIIISSYLLSMSIGSIFWSSLRDKMRNSRILPFILQSSVGILVPLSIFCFQFILNRKVPPSFDFMQMYTAVTELFEKGKFLLSLRNILHFSLPQLILIFPVIFFSSGIFPTLIKNLSEHNISLGKSSGIIYFSNSVGCTFGSLLTGFVVIPLVGWHTSLVLVSLISVLMGSAGFFFLRFPLVDKTKRTILVRYKYIYALIGFIVIPLILFSVSDRKIKYKLATGQYSPKISIVSYKEGTTGVAAVTEEKKGRNVVLNVYSNGQYMSALPNHPRHAYLANLPRMQRKLSSVLLLGLGGGRSLADLLSDKRVKNIVAVDWSREIVKVVGSEPVTKFNHNPLADPRVRIEMADARKVVRSYAQRSVRFDAIIDNLCFPHWPGAGGVKSIQFFENIKKILKHEGFYYHINNFNQEKNLILFTLSEVFPHIAMHNGMMVICGDTPYLPPEDQVAEILIEKNLLARAPDLFVPNATRPDEFYSIFNKQVVNIKQKDLGQSRALTDEIPSTEYFISFHSLIKK</sequence>
<evidence type="ECO:0000313" key="3">
    <source>
        <dbReference type="EMBL" id="KPJ69589.1"/>
    </source>
</evidence>
<dbReference type="AlphaFoldDB" id="A0A0S7Y4D8"/>
<feature type="transmembrane region" description="Helical" evidence="2">
    <location>
        <begin position="428"/>
        <end position="450"/>
    </location>
</feature>
<feature type="transmembrane region" description="Helical" evidence="2">
    <location>
        <begin position="398"/>
        <end position="422"/>
    </location>
</feature>
<feature type="transmembrane region" description="Helical" evidence="2">
    <location>
        <begin position="191"/>
        <end position="208"/>
    </location>
</feature>
<dbReference type="CDD" id="cd02440">
    <property type="entry name" value="AdoMet_MTases"/>
    <property type="match status" value="1"/>
</dbReference>
<feature type="transmembrane region" description="Helical" evidence="2">
    <location>
        <begin position="267"/>
        <end position="287"/>
    </location>
</feature>
<feature type="transmembrane region" description="Helical" evidence="2">
    <location>
        <begin position="74"/>
        <end position="93"/>
    </location>
</feature>
<keyword evidence="2" id="KW-0472">Membrane</keyword>
<feature type="transmembrane region" description="Helical" evidence="2">
    <location>
        <begin position="299"/>
        <end position="323"/>
    </location>
</feature>
<dbReference type="GO" id="GO:0006596">
    <property type="term" value="P:polyamine biosynthetic process"/>
    <property type="evidence" value="ECO:0007669"/>
    <property type="project" value="UniProtKB-KW"/>
</dbReference>
<feature type="transmembrane region" description="Helical" evidence="2">
    <location>
        <begin position="46"/>
        <end position="67"/>
    </location>
</feature>
<keyword evidence="2" id="KW-1133">Transmembrane helix</keyword>
<gene>
    <name evidence="3" type="ORF">AMJ44_03255</name>
</gene>
<dbReference type="Gene3D" id="3.40.50.150">
    <property type="entry name" value="Vaccinia Virus protein VP39"/>
    <property type="match status" value="1"/>
</dbReference>
<keyword evidence="1" id="KW-0620">Polyamine biosynthesis</keyword>
<feature type="transmembrane region" description="Helical" evidence="2">
    <location>
        <begin position="356"/>
        <end position="378"/>
    </location>
</feature>
<keyword evidence="2" id="KW-0812">Transmembrane</keyword>
<feature type="transmembrane region" description="Helical" evidence="2">
    <location>
        <begin position="160"/>
        <end position="185"/>
    </location>
</feature>
<evidence type="ECO:0008006" key="5">
    <source>
        <dbReference type="Google" id="ProtNLM"/>
    </source>
</evidence>
<dbReference type="InterPro" id="IPR036259">
    <property type="entry name" value="MFS_trans_sf"/>
</dbReference>
<dbReference type="InterPro" id="IPR029063">
    <property type="entry name" value="SAM-dependent_MTases_sf"/>
</dbReference>
<feature type="transmembrane region" description="Helical" evidence="2">
    <location>
        <begin position="12"/>
        <end position="34"/>
    </location>
</feature>
<organism evidence="3 4">
    <name type="scientific">candidate division WOR-1 bacterium DG_54_3</name>
    <dbReference type="NCBI Taxonomy" id="1703775"/>
    <lineage>
        <taxon>Bacteria</taxon>
        <taxon>Bacillati</taxon>
        <taxon>Saganbacteria</taxon>
    </lineage>
</organism>
<dbReference type="PANTHER" id="PTHR43317:SF1">
    <property type="entry name" value="THERMOSPERMINE SYNTHASE ACAULIS5"/>
    <property type="match status" value="1"/>
</dbReference>
<evidence type="ECO:0000256" key="1">
    <source>
        <dbReference type="ARBA" id="ARBA00023115"/>
    </source>
</evidence>
<dbReference type="Gene3D" id="1.20.1250.20">
    <property type="entry name" value="MFS general substrate transporter like domains"/>
    <property type="match status" value="1"/>
</dbReference>
<dbReference type="Proteomes" id="UP000051861">
    <property type="component" value="Unassembled WGS sequence"/>
</dbReference>
<evidence type="ECO:0000256" key="2">
    <source>
        <dbReference type="SAM" id="Phobius"/>
    </source>
</evidence>
<feature type="transmembrane region" description="Helical" evidence="2">
    <location>
        <begin position="462"/>
        <end position="481"/>
    </location>
</feature>
<feature type="transmembrane region" description="Helical" evidence="2">
    <location>
        <begin position="229"/>
        <end position="255"/>
    </location>
</feature>
<dbReference type="PANTHER" id="PTHR43317">
    <property type="entry name" value="THERMOSPERMINE SYNTHASE ACAULIS5"/>
    <property type="match status" value="1"/>
</dbReference>
<proteinExistence type="predicted"/>
<dbReference type="EMBL" id="LIZX01000020">
    <property type="protein sequence ID" value="KPJ69589.1"/>
    <property type="molecule type" value="Genomic_DNA"/>
</dbReference>
<accession>A0A0S7Y4D8</accession>
<protein>
    <recommendedName>
        <fullName evidence="5">PABS domain-containing protein</fullName>
    </recommendedName>
</protein>
<feature type="transmembrane region" description="Helical" evidence="2">
    <location>
        <begin position="126"/>
        <end position="148"/>
    </location>
</feature>
<dbReference type="Pfam" id="PF01564">
    <property type="entry name" value="Spermine_synth"/>
    <property type="match status" value="1"/>
</dbReference>
<name>A0A0S7Y4D8_UNCSA</name>
<reference evidence="3 4" key="1">
    <citation type="journal article" date="2015" name="Microbiome">
        <title>Genomic resolution of linkages in carbon, nitrogen, and sulfur cycling among widespread estuary sediment bacteria.</title>
        <authorList>
            <person name="Baker B.J."/>
            <person name="Lazar C.S."/>
            <person name="Teske A.P."/>
            <person name="Dick G.J."/>
        </authorList>
    </citation>
    <scope>NUCLEOTIDE SEQUENCE [LARGE SCALE GENOMIC DNA]</scope>
    <source>
        <strain evidence="3">DG_54_3</strain>
    </source>
</reference>
<dbReference type="SUPFAM" id="SSF53335">
    <property type="entry name" value="S-adenosyl-L-methionine-dependent methyltransferases"/>
    <property type="match status" value="1"/>
</dbReference>